<keyword evidence="4" id="KW-1185">Reference proteome</keyword>
<dbReference type="InterPro" id="IPR012337">
    <property type="entry name" value="RNaseH-like_sf"/>
</dbReference>
<dbReference type="InterPro" id="IPR008042">
    <property type="entry name" value="Retrotrans_Pao"/>
</dbReference>
<evidence type="ECO:0000259" key="2">
    <source>
        <dbReference type="PROSITE" id="PS50994"/>
    </source>
</evidence>
<feature type="region of interest" description="Disordered" evidence="1">
    <location>
        <begin position="1606"/>
        <end position="1708"/>
    </location>
</feature>
<feature type="domain" description="Integrase catalytic" evidence="2">
    <location>
        <begin position="1059"/>
        <end position="1178"/>
    </location>
</feature>
<dbReference type="PANTHER" id="PTHR47331">
    <property type="entry name" value="PHD-TYPE DOMAIN-CONTAINING PROTEIN"/>
    <property type="match status" value="1"/>
</dbReference>
<feature type="compositionally biased region" description="Basic and acidic residues" evidence="1">
    <location>
        <begin position="1659"/>
        <end position="1685"/>
    </location>
</feature>
<sequence>MPPKIEKPVEQQSFTSNFDLPKYDGQNFDVTSWLKFFNKKCQQNHVDEDYKLKNISKYLDGEAFNFYIETLQDIDDWRELEQKLLSYFTVKDSNLFSKFLNLKYNDKDDLDNYFKEKSSLANKLNLDTPLLLEALTEGMPNYLKKYLIAARVKETSDWIRIATQLKYSTNQEKQQPSTSNNDNRQNFQNRSYYPTRSRFNPNSPPGLQLQPPPRSSPRLTTAHHQEASSRSTNLPPYPCKICSSHQLPNQYHFHRDCPLNKHEKGLPTNNHSEPPNPDINATKCKLDYANNDLMKMRDVFLQQFEDDDLNDEVEIWIDKCIRLKCELDLKHNGQEPSEKKNELFKVDALVLDKLTNNLPTLTCPKSNLAHLKTMPLADPDYNISAPIDILIGAELAMTLFTGESVIDDKEQLTATSSKLGGLLPGRVSSKGSSRSIRNIIQSHHACLETQNIVESFGNWNPFLMPKIQQDLFHIILRFRIDPVALNADIAKMYRQIRISQEDSEFQRIVWRNDPHDKIKDYRLETVTYGTSCAPFLATRMIKQLSLDEQIDEGKNLVQELYGLLSAGGFELRKWTSNVPDVLSLLPNHLRSTNTNIGFKESKEFVNVAKIFDPLSWISPFTTTIKLIFQELWKTGLEWDDPIPEELRRKLTLINQDLPSLEHIQIPRCVVPGNYMKVEFHGFCDVSQKAYAASLYLKVIFINTSAKSFLLVEKTRVAPMKVVSLPKLELCSALLLARLVKTVYDNLPLTINEIYLWSDSTIALCWINSEPCRWKTFVANRVAEIHRLVSGVWCHVDGRQNPADCASRGIFPSDLVEHPLWWNGPPWLIEPALEIKKFINSSKEEFKEEEKNQKYFGTIECEIPSIVINCSSLTKLKCIIAWCLRFVNNSRMPSHSRNREPLTLRELNDALLTVVKCVQSIEFSKENHCLLSNKPIPNKSRIYNLCPFLDSRGIIRVGGRLKNVNVHGDRIIQVLLPRSHHLTTLIINNVHVHNLHSSTQATLATIRNIFWIASGRNVVRKILRTCMKCARFRKRREREREREKEAPFQLMGNLPFARINRSRPFLVTGIDFAGPFLIKRNMGRTTSTINAYVALFICFSTRAIHLELISSLTISTIRRFIARRGKPATIHSDNATNFVGAHKIIGKLCHNASKVLTNSEGIQWKFIPPSAPHFGGLWEAGALTPGHFLIGGSLTALPDEDDIIAMSLPNRWQLIQKSMNHFWTRWSQEYMSQLQQRSKWCKPQPNIKEGSLVLIKNEQQPPLAWKIGRISKVFPGDDARIRVVEVKTANGTYRRPIGHLNFIGPGPEDRITGRAHAFVASQPPGAARQYRWTGDKECRRVDNDLLKLAFGNENLNKPTTFKWFSRFENRMESVKDEKRVGRPILHRNPEKPTTFRWFSRFENGMESVKDEKRVGRPILHRNPEKVSQISNLIIKNPRIGLRDIEEETGISKPLVGPIIEEDLQLKKTPSKIVPRMLTIQQKENRVEVAKKKKCLKWWKKTLIGRKNPKYPRSNGQVERTIQTIKGLIIKAVKSGRDPNLALTEFNNTPKYDLPSPPKCLWEDLDHQQKYAGSPNKILRPLEVGDNIMLQEKLRTCVPATVTAKHETPRSYMVKTPSGSEYRRNRSHLRPRKFRAEDSAPTIQSPSTPGSQAGTAMDDNTQDHGRPTSENRRACNPREEVAKKGEESSTSPSVRTRSGRTMRKPLRYRD</sequence>
<evidence type="ECO:0000256" key="1">
    <source>
        <dbReference type="SAM" id="MobiDB-lite"/>
    </source>
</evidence>
<protein>
    <recommendedName>
        <fullName evidence="2">Integrase catalytic domain-containing protein</fullName>
    </recommendedName>
</protein>
<dbReference type="SUPFAM" id="SSF53098">
    <property type="entry name" value="Ribonuclease H-like"/>
    <property type="match status" value="1"/>
</dbReference>
<feature type="compositionally biased region" description="Polar residues" evidence="1">
    <location>
        <begin position="169"/>
        <end position="201"/>
    </location>
</feature>
<dbReference type="InterPro" id="IPR043502">
    <property type="entry name" value="DNA/RNA_pol_sf"/>
</dbReference>
<feature type="region of interest" description="Disordered" evidence="1">
    <location>
        <begin position="169"/>
        <end position="235"/>
    </location>
</feature>
<dbReference type="InterPro" id="IPR041588">
    <property type="entry name" value="Integrase_H2C2"/>
</dbReference>
<gene>
    <name evidence="3" type="ORF">LAZ67_X002847</name>
</gene>
<name>A0ABY6LVU1_9ARAC</name>
<dbReference type="EMBL" id="CP092886">
    <property type="protein sequence ID" value="UYV84619.1"/>
    <property type="molecule type" value="Genomic_DNA"/>
</dbReference>
<dbReference type="SUPFAM" id="SSF56672">
    <property type="entry name" value="DNA/RNA polymerases"/>
    <property type="match status" value="1"/>
</dbReference>
<dbReference type="Proteomes" id="UP001235939">
    <property type="component" value="Chromosome X"/>
</dbReference>
<evidence type="ECO:0000313" key="4">
    <source>
        <dbReference type="Proteomes" id="UP001235939"/>
    </source>
</evidence>
<dbReference type="InterPro" id="IPR036397">
    <property type="entry name" value="RNaseH_sf"/>
</dbReference>
<dbReference type="PANTHER" id="PTHR47331:SF1">
    <property type="entry name" value="GAG-LIKE PROTEIN"/>
    <property type="match status" value="1"/>
</dbReference>
<dbReference type="InterPro" id="IPR040676">
    <property type="entry name" value="DUF5641"/>
</dbReference>
<accession>A0ABY6LVU1</accession>
<feature type="compositionally biased region" description="Polar residues" evidence="1">
    <location>
        <begin position="1639"/>
        <end position="1652"/>
    </location>
</feature>
<dbReference type="InterPro" id="IPR001584">
    <property type="entry name" value="Integrase_cat-core"/>
</dbReference>
<dbReference type="Pfam" id="PF18701">
    <property type="entry name" value="DUF5641"/>
    <property type="match status" value="1"/>
</dbReference>
<dbReference type="Pfam" id="PF05380">
    <property type="entry name" value="Peptidase_A17"/>
    <property type="match status" value="1"/>
</dbReference>
<feature type="compositionally biased region" description="Basic residues" evidence="1">
    <location>
        <begin position="1695"/>
        <end position="1708"/>
    </location>
</feature>
<proteinExistence type="predicted"/>
<organism evidence="3 4">
    <name type="scientific">Cordylochernes scorpioides</name>
    <dbReference type="NCBI Taxonomy" id="51811"/>
    <lineage>
        <taxon>Eukaryota</taxon>
        <taxon>Metazoa</taxon>
        <taxon>Ecdysozoa</taxon>
        <taxon>Arthropoda</taxon>
        <taxon>Chelicerata</taxon>
        <taxon>Arachnida</taxon>
        <taxon>Pseudoscorpiones</taxon>
        <taxon>Cheliferoidea</taxon>
        <taxon>Chernetidae</taxon>
        <taxon>Cordylochernes</taxon>
    </lineage>
</organism>
<dbReference type="Gene3D" id="3.30.420.10">
    <property type="entry name" value="Ribonuclease H-like superfamily/Ribonuclease H"/>
    <property type="match status" value="1"/>
</dbReference>
<dbReference type="PROSITE" id="PS50994">
    <property type="entry name" value="INTEGRASE"/>
    <property type="match status" value="1"/>
</dbReference>
<reference evidence="3 4" key="1">
    <citation type="submission" date="2022-03" db="EMBL/GenBank/DDBJ databases">
        <title>A chromosomal length assembly of Cordylochernes scorpioides.</title>
        <authorList>
            <person name="Zeh D."/>
            <person name="Zeh J."/>
        </authorList>
    </citation>
    <scope>NUCLEOTIDE SEQUENCE [LARGE SCALE GENOMIC DNA]</scope>
    <source>
        <strain evidence="3">IN4F17</strain>
        <tissue evidence="3">Whole Body</tissue>
    </source>
</reference>
<evidence type="ECO:0000313" key="3">
    <source>
        <dbReference type="EMBL" id="UYV84619.1"/>
    </source>
</evidence>
<dbReference type="Pfam" id="PF17921">
    <property type="entry name" value="Integrase_H2C2"/>
    <property type="match status" value="1"/>
</dbReference>